<feature type="region of interest" description="Disordered" evidence="1">
    <location>
        <begin position="50"/>
        <end position="75"/>
    </location>
</feature>
<organism evidence="2 3">
    <name type="scientific">Oryzias melastigma</name>
    <name type="common">Marine medaka</name>
    <dbReference type="NCBI Taxonomy" id="30732"/>
    <lineage>
        <taxon>Eukaryota</taxon>
        <taxon>Metazoa</taxon>
        <taxon>Chordata</taxon>
        <taxon>Craniata</taxon>
        <taxon>Vertebrata</taxon>
        <taxon>Euteleostomi</taxon>
        <taxon>Actinopterygii</taxon>
        <taxon>Neopterygii</taxon>
        <taxon>Teleostei</taxon>
        <taxon>Neoteleostei</taxon>
        <taxon>Acanthomorphata</taxon>
        <taxon>Ovalentaria</taxon>
        <taxon>Atherinomorphae</taxon>
        <taxon>Beloniformes</taxon>
        <taxon>Adrianichthyidae</taxon>
        <taxon>Oryziinae</taxon>
        <taxon>Oryzias</taxon>
    </lineage>
</organism>
<reference evidence="2" key="1">
    <citation type="journal article" name="BMC Genomics">
        <title>Long-read sequencing and de novo genome assembly of marine medaka (Oryzias melastigma).</title>
        <authorList>
            <person name="Liang P."/>
            <person name="Saqib H.S.A."/>
            <person name="Ni X."/>
            <person name="Shen Y."/>
        </authorList>
    </citation>
    <scope>NUCLEOTIDE SEQUENCE</scope>
    <source>
        <strain evidence="2">Bigg-433</strain>
    </source>
</reference>
<dbReference type="AlphaFoldDB" id="A0A834FAN7"/>
<feature type="compositionally biased region" description="Pro residues" evidence="1">
    <location>
        <begin position="171"/>
        <end position="180"/>
    </location>
</feature>
<comment type="caution">
    <text evidence="2">The sequence shown here is derived from an EMBL/GenBank/DDBJ whole genome shotgun (WGS) entry which is preliminary data.</text>
</comment>
<protein>
    <submittedName>
        <fullName evidence="2">Uncharacterized protein</fullName>
    </submittedName>
</protein>
<gene>
    <name evidence="2" type="ORF">FQA47_007932</name>
</gene>
<evidence type="ECO:0000313" key="3">
    <source>
        <dbReference type="Proteomes" id="UP000646548"/>
    </source>
</evidence>
<dbReference type="Proteomes" id="UP000646548">
    <property type="component" value="Unassembled WGS sequence"/>
</dbReference>
<evidence type="ECO:0000313" key="2">
    <source>
        <dbReference type="EMBL" id="KAF6723932.1"/>
    </source>
</evidence>
<dbReference type="EMBL" id="WKFB01000412">
    <property type="protein sequence ID" value="KAF6723932.1"/>
    <property type="molecule type" value="Genomic_DNA"/>
</dbReference>
<feature type="region of interest" description="Disordered" evidence="1">
    <location>
        <begin position="166"/>
        <end position="192"/>
    </location>
</feature>
<proteinExistence type="predicted"/>
<accession>A0A834FAN7</accession>
<evidence type="ECO:0000256" key="1">
    <source>
        <dbReference type="SAM" id="MobiDB-lite"/>
    </source>
</evidence>
<sequence>MKKPQNASVHVNISSLVYDTPAPGGVHGWKTSTAGSVCLHKRLQAVPTTQTRTGTDMNGPEKRVLSLSSEPPPGSTLPIGDGIECRSFKVMQKVSDPAHFWRGGHLAAAPSQRLSNGLEEIHSQFKDGRRRMLRSSGRARRHAGHSQMSSSALRNKRDGLFIQLSIAAAPRNPPTRPPMTPFNLRSKENSQV</sequence>
<name>A0A834FAN7_ORYME</name>